<evidence type="ECO:0000256" key="1">
    <source>
        <dbReference type="SAM" id="MobiDB-lite"/>
    </source>
</evidence>
<organism evidence="2 3">
    <name type="scientific">Gossypium stocksii</name>
    <dbReference type="NCBI Taxonomy" id="47602"/>
    <lineage>
        <taxon>Eukaryota</taxon>
        <taxon>Viridiplantae</taxon>
        <taxon>Streptophyta</taxon>
        <taxon>Embryophyta</taxon>
        <taxon>Tracheophyta</taxon>
        <taxon>Spermatophyta</taxon>
        <taxon>Magnoliopsida</taxon>
        <taxon>eudicotyledons</taxon>
        <taxon>Gunneridae</taxon>
        <taxon>Pentapetalae</taxon>
        <taxon>rosids</taxon>
        <taxon>malvids</taxon>
        <taxon>Malvales</taxon>
        <taxon>Malvaceae</taxon>
        <taxon>Malvoideae</taxon>
        <taxon>Gossypium</taxon>
    </lineage>
</organism>
<protein>
    <submittedName>
        <fullName evidence="2">Uncharacterized protein</fullName>
    </submittedName>
</protein>
<feature type="region of interest" description="Disordered" evidence="1">
    <location>
        <begin position="79"/>
        <end position="98"/>
    </location>
</feature>
<comment type="caution">
    <text evidence="2">The sequence shown here is derived from an EMBL/GenBank/DDBJ whole genome shotgun (WGS) entry which is preliminary data.</text>
</comment>
<dbReference type="AlphaFoldDB" id="A0A9D3WD76"/>
<dbReference type="Proteomes" id="UP000828251">
    <property type="component" value="Unassembled WGS sequence"/>
</dbReference>
<sequence length="118" mass="13494">MNNPYIERKGVSTQNAMQVCDFNMCFTFVMVGWEVSAHDIRIFLDAILDPKYKFPHPPNDFMESENINRAYENIIDIEDVHDGESDDNDGGESNNSSGFEMELTRYAITSSLMNSLKL</sequence>
<dbReference type="OrthoDB" id="974998at2759"/>
<accession>A0A9D3WD76</accession>
<gene>
    <name evidence="2" type="ORF">J1N35_005106</name>
</gene>
<evidence type="ECO:0000313" key="2">
    <source>
        <dbReference type="EMBL" id="KAH1121946.1"/>
    </source>
</evidence>
<name>A0A9D3WD76_9ROSI</name>
<evidence type="ECO:0000313" key="3">
    <source>
        <dbReference type="Proteomes" id="UP000828251"/>
    </source>
</evidence>
<proteinExistence type="predicted"/>
<keyword evidence="3" id="KW-1185">Reference proteome</keyword>
<dbReference type="EMBL" id="JAIQCV010000002">
    <property type="protein sequence ID" value="KAH1121946.1"/>
    <property type="molecule type" value="Genomic_DNA"/>
</dbReference>
<reference evidence="2 3" key="1">
    <citation type="journal article" date="2021" name="Plant Biotechnol. J.">
        <title>Multi-omics assisted identification of the key and species-specific regulatory components of drought-tolerant mechanisms in Gossypium stocksii.</title>
        <authorList>
            <person name="Yu D."/>
            <person name="Ke L."/>
            <person name="Zhang D."/>
            <person name="Wu Y."/>
            <person name="Sun Y."/>
            <person name="Mei J."/>
            <person name="Sun J."/>
            <person name="Sun Y."/>
        </authorList>
    </citation>
    <scope>NUCLEOTIDE SEQUENCE [LARGE SCALE GENOMIC DNA]</scope>
    <source>
        <strain evidence="3">cv. E1</strain>
        <tissue evidence="2">Leaf</tissue>
    </source>
</reference>